<feature type="compositionally biased region" description="Acidic residues" evidence="1">
    <location>
        <begin position="1"/>
        <end position="13"/>
    </location>
</feature>
<keyword evidence="3" id="KW-1185">Reference proteome</keyword>
<dbReference type="EMBL" id="JBBXMP010000300">
    <property type="protein sequence ID" value="KAL0058551.1"/>
    <property type="molecule type" value="Genomic_DNA"/>
</dbReference>
<comment type="caution">
    <text evidence="2">The sequence shown here is derived from an EMBL/GenBank/DDBJ whole genome shotgun (WGS) entry which is preliminary data.</text>
</comment>
<feature type="compositionally biased region" description="Low complexity" evidence="1">
    <location>
        <begin position="20"/>
        <end position="29"/>
    </location>
</feature>
<sequence length="354" mass="41298">MEQDDDSYSDLDNLEGSHFEAAGCAAEAAGSDDEDEVNPLTLPNPRQEEYHPDVSELSSLDDGIQELPIQQMASDSEAEAASEDSFEDRPSNKHQEYDWIYNRDTPVSCPNSVVSHTPCHYWPHETYDPEFGEHRANQRPPSPPFAPPYASVNDVQYAHTFNPNDYVFVKYDKKELFHFLNEYKEWHVSTDRLYTITVRPDDYPTQFANKNLHHPSMITRKSGAYLPSGFKETHMDLIISKVWRRFGHYRHKNIYILVRTKLAMFCYPIDQSTCYNMTPRQAVWQTGSHEQIKAVYAFTPSGYWKWDVDHISQVIININKVVWKDWILHRKPEDKNVYHVFNVDKNDEFNGIPI</sequence>
<evidence type="ECO:0000313" key="2">
    <source>
        <dbReference type="EMBL" id="KAL0058551.1"/>
    </source>
</evidence>
<accession>A0ABR2ZA50</accession>
<feature type="region of interest" description="Disordered" evidence="1">
    <location>
        <begin position="1"/>
        <end position="93"/>
    </location>
</feature>
<proteinExistence type="predicted"/>
<evidence type="ECO:0000313" key="3">
    <source>
        <dbReference type="Proteomes" id="UP001437256"/>
    </source>
</evidence>
<reference evidence="2 3" key="1">
    <citation type="submission" date="2024-05" db="EMBL/GenBank/DDBJ databases">
        <title>A draft genome resource for the thread blight pathogen Marasmius tenuissimus strain MS-2.</title>
        <authorList>
            <person name="Yulfo-Soto G.E."/>
            <person name="Baruah I.K."/>
            <person name="Amoako-Attah I."/>
            <person name="Bukari Y."/>
            <person name="Meinhardt L.W."/>
            <person name="Bailey B.A."/>
            <person name="Cohen S.P."/>
        </authorList>
    </citation>
    <scope>NUCLEOTIDE SEQUENCE [LARGE SCALE GENOMIC DNA]</scope>
    <source>
        <strain evidence="2 3">MS-2</strain>
    </source>
</reference>
<protein>
    <submittedName>
        <fullName evidence="2">Uncharacterized protein</fullName>
    </submittedName>
</protein>
<feature type="compositionally biased region" description="Acidic residues" evidence="1">
    <location>
        <begin position="76"/>
        <end position="86"/>
    </location>
</feature>
<evidence type="ECO:0000256" key="1">
    <source>
        <dbReference type="SAM" id="MobiDB-lite"/>
    </source>
</evidence>
<gene>
    <name evidence="2" type="ORF">AAF712_014763</name>
</gene>
<organism evidence="2 3">
    <name type="scientific">Marasmius tenuissimus</name>
    <dbReference type="NCBI Taxonomy" id="585030"/>
    <lineage>
        <taxon>Eukaryota</taxon>
        <taxon>Fungi</taxon>
        <taxon>Dikarya</taxon>
        <taxon>Basidiomycota</taxon>
        <taxon>Agaricomycotina</taxon>
        <taxon>Agaricomycetes</taxon>
        <taxon>Agaricomycetidae</taxon>
        <taxon>Agaricales</taxon>
        <taxon>Marasmiineae</taxon>
        <taxon>Marasmiaceae</taxon>
        <taxon>Marasmius</taxon>
    </lineage>
</organism>
<name>A0ABR2ZA50_9AGAR</name>
<dbReference type="Proteomes" id="UP001437256">
    <property type="component" value="Unassembled WGS sequence"/>
</dbReference>